<evidence type="ECO:0000313" key="2">
    <source>
        <dbReference type="Proteomes" id="UP001177021"/>
    </source>
</evidence>
<protein>
    <submittedName>
        <fullName evidence="1">Uncharacterized protein</fullName>
    </submittedName>
</protein>
<name>A0ACB0J0W4_TRIPR</name>
<proteinExistence type="predicted"/>
<keyword evidence="2" id="KW-1185">Reference proteome</keyword>
<evidence type="ECO:0000313" key="1">
    <source>
        <dbReference type="EMBL" id="CAJ2637482.1"/>
    </source>
</evidence>
<organism evidence="1 2">
    <name type="scientific">Trifolium pratense</name>
    <name type="common">Red clover</name>
    <dbReference type="NCBI Taxonomy" id="57577"/>
    <lineage>
        <taxon>Eukaryota</taxon>
        <taxon>Viridiplantae</taxon>
        <taxon>Streptophyta</taxon>
        <taxon>Embryophyta</taxon>
        <taxon>Tracheophyta</taxon>
        <taxon>Spermatophyta</taxon>
        <taxon>Magnoliopsida</taxon>
        <taxon>eudicotyledons</taxon>
        <taxon>Gunneridae</taxon>
        <taxon>Pentapetalae</taxon>
        <taxon>rosids</taxon>
        <taxon>fabids</taxon>
        <taxon>Fabales</taxon>
        <taxon>Fabaceae</taxon>
        <taxon>Papilionoideae</taxon>
        <taxon>50 kb inversion clade</taxon>
        <taxon>NPAAA clade</taxon>
        <taxon>Hologalegina</taxon>
        <taxon>IRL clade</taxon>
        <taxon>Trifolieae</taxon>
        <taxon>Trifolium</taxon>
    </lineage>
</organism>
<sequence length="398" mass="45411">MKRQKKRQNGDNSDRLSNLPDHLLLHIMEFMPIKHSIQTCVLSKRWKDLWKSLTMLILHHLRDKKCVSHILSGRDDSLPLHKLRYYHRISKNKKGKNLHLDLETKLLEVMKYGASHNMKHLTVRVDPGLIKDLELPPSIFHCHSLTTLKLDFRHPVSHDYIKILFPKSLNLPALKSMYLAFLTFTTSENGCAEPFSACNMLNNLFIFCCCLQDDAKALCISNSNVSLVVVGDTCDHTKGSYKKVVFCTPKLAFLSILGYPVFVAPSVCNLPFLEEGNIDHGYSDRPFKESLMIDWLHLLAGVKKMNISFRTFCELHTFQKKYPTNIIVPCFVRLKSLEVLWTSDSQIFDEIIIGKVKEMVTCLLQNSLRAKVDVILKAGSTPRKLEASVGARFNAVDG</sequence>
<comment type="caution">
    <text evidence="1">The sequence shown here is derived from an EMBL/GenBank/DDBJ whole genome shotgun (WGS) entry which is preliminary data.</text>
</comment>
<dbReference type="Proteomes" id="UP001177021">
    <property type="component" value="Unassembled WGS sequence"/>
</dbReference>
<dbReference type="EMBL" id="CASHSV030000013">
    <property type="protein sequence ID" value="CAJ2637482.1"/>
    <property type="molecule type" value="Genomic_DNA"/>
</dbReference>
<reference evidence="1" key="1">
    <citation type="submission" date="2023-10" db="EMBL/GenBank/DDBJ databases">
        <authorList>
            <person name="Rodriguez Cubillos JULIANA M."/>
            <person name="De Vega J."/>
        </authorList>
    </citation>
    <scope>NUCLEOTIDE SEQUENCE</scope>
</reference>
<gene>
    <name evidence="1" type="ORF">MILVUS5_LOCUS7832</name>
</gene>
<accession>A0ACB0J0W4</accession>